<dbReference type="OrthoDB" id="277593at2"/>
<organism evidence="1 2">
    <name type="scientific">Capsulimonas corticalis</name>
    <dbReference type="NCBI Taxonomy" id="2219043"/>
    <lineage>
        <taxon>Bacteria</taxon>
        <taxon>Bacillati</taxon>
        <taxon>Armatimonadota</taxon>
        <taxon>Armatimonadia</taxon>
        <taxon>Capsulimonadales</taxon>
        <taxon>Capsulimonadaceae</taxon>
        <taxon>Capsulimonas</taxon>
    </lineage>
</organism>
<gene>
    <name evidence="1" type="ORF">CCAX7_46340</name>
</gene>
<dbReference type="AlphaFoldDB" id="A0A402D507"/>
<protein>
    <submittedName>
        <fullName evidence="1">Uncharacterized protein</fullName>
    </submittedName>
</protein>
<name>A0A402D507_9BACT</name>
<dbReference type="Proteomes" id="UP000287394">
    <property type="component" value="Chromosome"/>
</dbReference>
<keyword evidence="2" id="KW-1185">Reference proteome</keyword>
<dbReference type="KEGG" id="ccot:CCAX7_46340"/>
<evidence type="ECO:0000313" key="1">
    <source>
        <dbReference type="EMBL" id="BDI32583.1"/>
    </source>
</evidence>
<sequence length="221" mass="24790">MSGRIFDGQLAPEFNPFADNYLSDIVSAIATAWYQLKHPNEEDIEIRITNRLVGRLVNSQDFANLPFIIDPQCQIVDIDGEIIGIIDIRFILRNSGREYFALEAKRVHITNSKGQLKRSYSSYVGKGGMMDFVNGKYSAGLPACGMLGYVMDGNLDIAWTGISKSIQRNCIRLKLDSTSKLVKSQLCVYHGNDNTRLGETFHDLSTHSVRMMHLLLPRSTA</sequence>
<dbReference type="EMBL" id="AP025739">
    <property type="protein sequence ID" value="BDI32583.1"/>
    <property type="molecule type" value="Genomic_DNA"/>
</dbReference>
<reference evidence="1 2" key="1">
    <citation type="journal article" date="2019" name="Int. J. Syst. Evol. Microbiol.">
        <title>Capsulimonas corticalis gen. nov., sp. nov., an aerobic capsulated bacterium, of a novel bacterial order, Capsulimonadales ord. nov., of the class Armatimonadia of the phylum Armatimonadetes.</title>
        <authorList>
            <person name="Li J."/>
            <person name="Kudo C."/>
            <person name="Tonouchi A."/>
        </authorList>
    </citation>
    <scope>NUCLEOTIDE SEQUENCE [LARGE SCALE GENOMIC DNA]</scope>
    <source>
        <strain evidence="1 2">AX-7</strain>
    </source>
</reference>
<accession>A0A402D507</accession>
<evidence type="ECO:0000313" key="2">
    <source>
        <dbReference type="Proteomes" id="UP000287394"/>
    </source>
</evidence>
<dbReference type="RefSeq" id="WP_119324594.1">
    <property type="nucleotide sequence ID" value="NZ_AP025739.1"/>
</dbReference>
<proteinExistence type="predicted"/>